<accession>A0A8S0VVH3</accession>
<evidence type="ECO:0000313" key="2">
    <source>
        <dbReference type="EMBL" id="CAA7599473.1"/>
    </source>
</evidence>
<keyword evidence="1" id="KW-0472">Membrane</keyword>
<name>A0A8S0VVH3_9FIRM</name>
<proteinExistence type="predicted"/>
<keyword evidence="4" id="KW-1185">Reference proteome</keyword>
<sequence length="198" mass="22060">MPKSKYRSRRTGLTNRTNLAHRTAPTRLSRLSRLTRRPRLTRFGLAALIILVVVLVKPVLLHRDSGWVDLPAPQPEVTRPTMNIEQIVLSLNDVLKKYESLPTSANVVDQKSLIAKLDRLYRLSAQDYENTAALQETGDNSLLDDLRQGGSLLTSSIFERKDSLAFPGNFGQTQLQASRTDLAAAASAIARVDQELKK</sequence>
<evidence type="ECO:0000256" key="1">
    <source>
        <dbReference type="SAM" id="Phobius"/>
    </source>
</evidence>
<gene>
    <name evidence="2" type="ORF">DEACI_0096</name>
    <name evidence="3" type="ORF">DEACI_1172</name>
</gene>
<dbReference type="EMBL" id="LR746496">
    <property type="protein sequence ID" value="CAA7599473.1"/>
    <property type="molecule type" value="Genomic_DNA"/>
</dbReference>
<protein>
    <submittedName>
        <fullName evidence="2">Uncharacterized protein</fullName>
    </submittedName>
</protein>
<evidence type="ECO:0000313" key="4">
    <source>
        <dbReference type="Proteomes" id="UP001071230"/>
    </source>
</evidence>
<keyword evidence="1" id="KW-0812">Transmembrane</keyword>
<dbReference type="RefSeq" id="WP_240983276.1">
    <property type="nucleotide sequence ID" value="NZ_CDGJ01000033.1"/>
</dbReference>
<reference evidence="3" key="1">
    <citation type="submission" date="2014-11" db="EMBL/GenBank/DDBJ databases">
        <authorList>
            <person name="Hornung B.V."/>
        </authorList>
    </citation>
    <scope>NUCLEOTIDE SEQUENCE</scope>
    <source>
        <strain evidence="3">INE</strain>
    </source>
</reference>
<dbReference type="EMBL" id="CDGJ01000033">
    <property type="protein sequence ID" value="CEJ06722.1"/>
    <property type="molecule type" value="Genomic_DNA"/>
</dbReference>
<evidence type="ECO:0000313" key="3">
    <source>
        <dbReference type="EMBL" id="CEJ06722.1"/>
    </source>
</evidence>
<reference evidence="2" key="2">
    <citation type="submission" date="2020-01" db="EMBL/GenBank/DDBJ databases">
        <authorList>
            <person name="Hornung B."/>
        </authorList>
    </citation>
    <scope>NUCLEOTIDE SEQUENCE</scope>
    <source>
        <strain evidence="2">PacBioINE</strain>
    </source>
</reference>
<dbReference type="Proteomes" id="UP001071230">
    <property type="component" value="Unassembled WGS sequence"/>
</dbReference>
<dbReference type="AlphaFoldDB" id="A0A8S0VVH3"/>
<keyword evidence="1" id="KW-1133">Transmembrane helix</keyword>
<dbReference type="KEGG" id="aacx:DEACI_0096"/>
<feature type="transmembrane region" description="Helical" evidence="1">
    <location>
        <begin position="40"/>
        <end position="61"/>
    </location>
</feature>
<dbReference type="Proteomes" id="UP000836597">
    <property type="component" value="Chromosome"/>
</dbReference>
<organism evidence="2">
    <name type="scientific">Acididesulfobacillus acetoxydans</name>
    <dbReference type="NCBI Taxonomy" id="1561005"/>
    <lineage>
        <taxon>Bacteria</taxon>
        <taxon>Bacillati</taxon>
        <taxon>Bacillota</taxon>
        <taxon>Clostridia</taxon>
        <taxon>Eubacteriales</taxon>
        <taxon>Peptococcaceae</taxon>
        <taxon>Acididesulfobacillus</taxon>
    </lineage>
</organism>